<dbReference type="GO" id="GO:0003941">
    <property type="term" value="F:L-serine ammonia-lyase activity"/>
    <property type="evidence" value="ECO:0007669"/>
    <property type="project" value="UniProtKB-EC"/>
</dbReference>
<dbReference type="OMA" id="LIHPFDH"/>
<comment type="catalytic activity">
    <reaction evidence="5 6">
        <text>L-serine = pyruvate + NH4(+)</text>
        <dbReference type="Rhea" id="RHEA:19169"/>
        <dbReference type="ChEBI" id="CHEBI:15361"/>
        <dbReference type="ChEBI" id="CHEBI:28938"/>
        <dbReference type="ChEBI" id="CHEBI:33384"/>
        <dbReference type="EC" id="4.3.1.17"/>
    </reaction>
</comment>
<dbReference type="InterPro" id="IPR050147">
    <property type="entry name" value="Ser/Thr_Dehydratase"/>
</dbReference>
<reference evidence="8 9" key="1">
    <citation type="submission" date="2020-05" db="EMBL/GenBank/DDBJ databases">
        <title>Complete genome sequence of Alicycliphilus denitrificans DP3.</title>
        <authorList>
            <person name="Chen X."/>
        </authorList>
    </citation>
    <scope>NUCLEOTIDE SEQUENCE [LARGE SCALE GENOMIC DNA]</scope>
    <source>
        <strain evidence="8 9">DP3</strain>
    </source>
</reference>
<dbReference type="SUPFAM" id="SSF55021">
    <property type="entry name" value="ACT-like"/>
    <property type="match status" value="1"/>
</dbReference>
<dbReference type="UniPathway" id="UPA00052">
    <property type="reaction ID" value="UER00507"/>
</dbReference>
<dbReference type="Pfam" id="PF00291">
    <property type="entry name" value="PALP"/>
    <property type="match status" value="1"/>
</dbReference>
<evidence type="ECO:0000256" key="5">
    <source>
        <dbReference type="ARBA" id="ARBA00049406"/>
    </source>
</evidence>
<dbReference type="EC" id="4.3.1.19" evidence="6"/>
<dbReference type="Gene3D" id="3.30.70.260">
    <property type="match status" value="1"/>
</dbReference>
<dbReference type="CDD" id="cd04886">
    <property type="entry name" value="ACT_ThrD-II-like"/>
    <property type="match status" value="1"/>
</dbReference>
<accession>A0A858ZN92</accession>
<dbReference type="InterPro" id="IPR005789">
    <property type="entry name" value="Thr_deHydtase_catblc"/>
</dbReference>
<dbReference type="InterPro" id="IPR036052">
    <property type="entry name" value="TrpB-like_PALP_sf"/>
</dbReference>
<dbReference type="InterPro" id="IPR002912">
    <property type="entry name" value="ACT_dom"/>
</dbReference>
<dbReference type="GO" id="GO:0004794">
    <property type="term" value="F:threonine deaminase activity"/>
    <property type="evidence" value="ECO:0007669"/>
    <property type="project" value="UniProtKB-EC"/>
</dbReference>
<comment type="function">
    <text evidence="6">Catalyzes the anaerobic formation of alpha-ketobutyrate and ammonia from threonine in a two-step reaction. The first step involved a dehydration of threonine and a production of enamine intermediates (aminocrotonate), which tautomerizes to its imine form (iminobutyrate). Both intermediates are unstable and short-lived. The second step is the nonenzymatic hydrolysis of the enamine/imine intermediates to form 2-ketobutyrate and free ammonia. In the low water environment of the cell, the second step is accelerated by RidA.</text>
</comment>
<dbReference type="GO" id="GO:0070689">
    <property type="term" value="P:L-threonine catabolic process to propionate"/>
    <property type="evidence" value="ECO:0007669"/>
    <property type="project" value="UniProtKB-UniPathway"/>
</dbReference>
<keyword evidence="3 6" id="KW-0663">Pyridoxal phosphate</keyword>
<dbReference type="SUPFAM" id="SSF53686">
    <property type="entry name" value="Tryptophan synthase beta subunit-like PLP-dependent enzymes"/>
    <property type="match status" value="1"/>
</dbReference>
<gene>
    <name evidence="8" type="ORF">HF896_00780</name>
</gene>
<dbReference type="PANTHER" id="PTHR48078">
    <property type="entry name" value="THREONINE DEHYDRATASE, MITOCHONDRIAL-RELATED"/>
    <property type="match status" value="1"/>
</dbReference>
<organism evidence="8 9">
    <name type="scientific">Alicycliphilus denitrificans</name>
    <dbReference type="NCBI Taxonomy" id="179636"/>
    <lineage>
        <taxon>Bacteria</taxon>
        <taxon>Pseudomonadati</taxon>
        <taxon>Pseudomonadota</taxon>
        <taxon>Betaproteobacteria</taxon>
        <taxon>Burkholderiales</taxon>
        <taxon>Comamonadaceae</taxon>
        <taxon>Alicycliphilus</taxon>
    </lineage>
</organism>
<comment type="function">
    <text evidence="6">TdcB also dehydrates serine to yield pyruvate via analogous enamine/imine intermediates.</text>
</comment>
<evidence type="ECO:0000256" key="1">
    <source>
        <dbReference type="ARBA" id="ARBA00001933"/>
    </source>
</evidence>
<feature type="domain" description="ACT" evidence="7">
    <location>
        <begin position="325"/>
        <end position="399"/>
    </location>
</feature>
<dbReference type="EC" id="4.3.1.17" evidence="6"/>
<protein>
    <recommendedName>
        <fullName evidence="6">L-threonine dehydratase catabolic TdcB</fullName>
        <ecNumber evidence="6">4.3.1.17</ecNumber>
        <ecNumber evidence="6">4.3.1.19</ecNumber>
    </recommendedName>
    <alternativeName>
        <fullName evidence="6">L-serine dehydratase</fullName>
    </alternativeName>
    <alternativeName>
        <fullName evidence="6">Threonine deaminase</fullName>
    </alternativeName>
</protein>
<dbReference type="GO" id="GO:0009097">
    <property type="term" value="P:isoleucine biosynthetic process"/>
    <property type="evidence" value="ECO:0007669"/>
    <property type="project" value="TreeGrafter"/>
</dbReference>
<dbReference type="FunFam" id="3.40.50.1100:FF:000005">
    <property type="entry name" value="Threonine dehydratase catabolic"/>
    <property type="match status" value="1"/>
</dbReference>
<dbReference type="InterPro" id="IPR044561">
    <property type="entry name" value="ACT_ThrD-II-like"/>
</dbReference>
<dbReference type="CDD" id="cd01562">
    <property type="entry name" value="Thr-dehyd"/>
    <property type="match status" value="1"/>
</dbReference>
<evidence type="ECO:0000256" key="4">
    <source>
        <dbReference type="ARBA" id="ARBA00023239"/>
    </source>
</evidence>
<comment type="similarity">
    <text evidence="2 6">Belongs to the serine/threonine dehydratase family.</text>
</comment>
<evidence type="ECO:0000313" key="8">
    <source>
        <dbReference type="EMBL" id="QKD42227.1"/>
    </source>
</evidence>
<keyword evidence="6" id="KW-0547">Nucleotide-binding</keyword>
<dbReference type="InterPro" id="IPR045865">
    <property type="entry name" value="ACT-like_dom_sf"/>
</dbReference>
<comment type="cofactor">
    <cofactor evidence="1 6">
        <name>pyridoxal 5'-phosphate</name>
        <dbReference type="ChEBI" id="CHEBI:597326"/>
    </cofactor>
</comment>
<proteinExistence type="inferred from homology"/>
<sequence length="399" mass="42715">MFSIQDIQDAAARLRGQVLDTPCVESRTLSQVTGAQVFLKFENLQFTASFKERGACNKLSQLTPEERKRGVVAMSAGNHAQGVAYHAQRLGLRAVIVMPRFTPGVKVERTRGFGAEVVLHGDTLEEAHRHAHLLAGQQGLTFVHPYDDEAVAAGQGTLALEMLAEQPDLDVLVVSVGGGGLLAGMATAARALKPSLEIVGVQTARFPAMVNAVKGTQHEQGMSTIAEGIAVGQPGRMTREVIARLVDDLLLVQEGDIEQAVLMLLEIEKTLVEGAGAAGLAALVRYPERFRGKKVGLVLSGGNIDPLLLAAIIERGMVRSGRLARIKVSARDVPGVLARITATVAEAGANIEEVHHQRAFTLLAAQNVEIELVLQTRGKAHVQQVLEQLRAAHMEAELH</sequence>
<dbReference type="Gene3D" id="3.40.50.1100">
    <property type="match status" value="2"/>
</dbReference>
<comment type="catalytic activity">
    <reaction evidence="6">
        <text>L-threonine = 2-oxobutanoate + NH4(+)</text>
        <dbReference type="Rhea" id="RHEA:22108"/>
        <dbReference type="ChEBI" id="CHEBI:16763"/>
        <dbReference type="ChEBI" id="CHEBI:28938"/>
        <dbReference type="ChEBI" id="CHEBI:57926"/>
        <dbReference type="EC" id="4.3.1.19"/>
    </reaction>
</comment>
<evidence type="ECO:0000256" key="6">
    <source>
        <dbReference type="RuleBase" id="RU363083"/>
    </source>
</evidence>
<dbReference type="Proteomes" id="UP000500755">
    <property type="component" value="Chromosome"/>
</dbReference>
<name>A0A858ZN92_9BURK</name>
<comment type="subunit">
    <text evidence="6">In the native structure, TdcB is in a dimeric form, whereas in the TdcB-AMP complex, it exists in a tetrameric form (dimer of dimers).</text>
</comment>
<dbReference type="InterPro" id="IPR001926">
    <property type="entry name" value="TrpB-like_PALP"/>
</dbReference>
<comment type="pathway">
    <text evidence="6">Amino-acid degradation; L-threonine degradation via propanoate pathway; propanoate from L-threonine: step 1/4.</text>
</comment>
<evidence type="ECO:0000313" key="9">
    <source>
        <dbReference type="Proteomes" id="UP000500755"/>
    </source>
</evidence>
<dbReference type="GO" id="GO:0006565">
    <property type="term" value="P:L-serine catabolic process"/>
    <property type="evidence" value="ECO:0007669"/>
    <property type="project" value="TreeGrafter"/>
</dbReference>
<keyword evidence="4 6" id="KW-0456">Lyase</keyword>
<dbReference type="EMBL" id="CP051298">
    <property type="protein sequence ID" value="QKD42227.1"/>
    <property type="molecule type" value="Genomic_DNA"/>
</dbReference>
<dbReference type="NCBIfam" id="TIGR01127">
    <property type="entry name" value="ilvA_1Cterm"/>
    <property type="match status" value="1"/>
</dbReference>
<dbReference type="PANTHER" id="PTHR48078:SF6">
    <property type="entry name" value="L-THREONINE DEHYDRATASE CATABOLIC TDCB"/>
    <property type="match status" value="1"/>
</dbReference>
<dbReference type="AlphaFoldDB" id="A0A858ZN92"/>
<dbReference type="Pfam" id="PF13291">
    <property type="entry name" value="ACT_4"/>
    <property type="match status" value="1"/>
</dbReference>
<dbReference type="PROSITE" id="PS51671">
    <property type="entry name" value="ACT"/>
    <property type="match status" value="1"/>
</dbReference>
<dbReference type="GO" id="GO:0000166">
    <property type="term" value="F:nucleotide binding"/>
    <property type="evidence" value="ECO:0007669"/>
    <property type="project" value="UniProtKB-KW"/>
</dbReference>
<dbReference type="NCBIfam" id="NF005600">
    <property type="entry name" value="PRK07334.1"/>
    <property type="match status" value="1"/>
</dbReference>
<evidence type="ECO:0000256" key="3">
    <source>
        <dbReference type="ARBA" id="ARBA00022898"/>
    </source>
</evidence>
<evidence type="ECO:0000259" key="7">
    <source>
        <dbReference type="PROSITE" id="PS51671"/>
    </source>
</evidence>
<evidence type="ECO:0000256" key="2">
    <source>
        <dbReference type="ARBA" id="ARBA00010869"/>
    </source>
</evidence>